<evidence type="ECO:0000256" key="1">
    <source>
        <dbReference type="SAM" id="MobiDB-lite"/>
    </source>
</evidence>
<feature type="region of interest" description="Disordered" evidence="1">
    <location>
        <begin position="1"/>
        <end position="34"/>
    </location>
</feature>
<reference evidence="2" key="1">
    <citation type="submission" date="2023-10" db="EMBL/GenBank/DDBJ databases">
        <authorList>
            <person name="Chen Y."/>
            <person name="Shah S."/>
            <person name="Dougan E. K."/>
            <person name="Thang M."/>
            <person name="Chan C."/>
        </authorList>
    </citation>
    <scope>NUCLEOTIDE SEQUENCE [LARGE SCALE GENOMIC DNA]</scope>
</reference>
<protein>
    <submittedName>
        <fullName evidence="2">Uncharacterized protein</fullName>
    </submittedName>
</protein>
<evidence type="ECO:0000313" key="3">
    <source>
        <dbReference type="Proteomes" id="UP001189429"/>
    </source>
</evidence>
<dbReference type="Proteomes" id="UP001189429">
    <property type="component" value="Unassembled WGS sequence"/>
</dbReference>
<proteinExistence type="predicted"/>
<feature type="non-terminal residue" evidence="2">
    <location>
        <position position="1"/>
    </location>
</feature>
<comment type="caution">
    <text evidence="2">The sequence shown here is derived from an EMBL/GenBank/DDBJ whole genome shotgun (WGS) entry which is preliminary data.</text>
</comment>
<feature type="region of interest" description="Disordered" evidence="1">
    <location>
        <begin position="374"/>
        <end position="470"/>
    </location>
</feature>
<dbReference type="EMBL" id="CAUYUJ010007936">
    <property type="protein sequence ID" value="CAK0822393.1"/>
    <property type="molecule type" value="Genomic_DNA"/>
</dbReference>
<keyword evidence="3" id="KW-1185">Reference proteome</keyword>
<sequence length="470" mass="51166">GHAPSALGRANVSPGRASRPSRGRRRRRRRRRRPHSAWFPPVVRFCPAQVCLKTQATHAVAPGVGIFGLSDIVVCSLPNMLSSSFVVIFMAAPGTMAVRMDERLFTGLYYDTPDYGPDHVAMSALKDMQEKEKERENNRIKEFLVHSWQAMEDVYRKISHHDNPATDLHLWFHLKDVARRMADPRSPTLKAAVSQYTHGTVGMYRSYVEKICGEMGVTPPFNTDLWEREGMKQKRGSTMQGMQEEAIAKLAEPFPGEFEAIIAASRGGAASDGDVADSQEIVEARSAFESDHQLSEFMIEAALDCLDSYEDKSSLVQVSEGSGNASQLQTVGRNEFVAVFKAIAGLVLTIIKKSAMLVGWVIQELGNLFKKKAAPSLTSMPPPARGRREDGAGDGVLRGQDAAPAPGADRHRHRHRQLTEGTRGPRGGQAAAPPISGARRAPPHGASPLQGGTGLESRGSRIRGTGGACQ</sequence>
<feature type="compositionally biased region" description="Basic residues" evidence="1">
    <location>
        <begin position="19"/>
        <end position="34"/>
    </location>
</feature>
<evidence type="ECO:0000313" key="2">
    <source>
        <dbReference type="EMBL" id="CAK0822393.1"/>
    </source>
</evidence>
<organism evidence="2 3">
    <name type="scientific">Prorocentrum cordatum</name>
    <dbReference type="NCBI Taxonomy" id="2364126"/>
    <lineage>
        <taxon>Eukaryota</taxon>
        <taxon>Sar</taxon>
        <taxon>Alveolata</taxon>
        <taxon>Dinophyceae</taxon>
        <taxon>Prorocentrales</taxon>
        <taxon>Prorocentraceae</taxon>
        <taxon>Prorocentrum</taxon>
    </lineage>
</organism>
<gene>
    <name evidence="2" type="ORF">PCOR1329_LOCUS23438</name>
</gene>
<name>A0ABN9RSY1_9DINO</name>
<accession>A0ABN9RSY1</accession>